<comment type="caution">
    <text evidence="1">The sequence shown here is derived from an EMBL/GenBank/DDBJ whole genome shotgun (WGS) entry which is preliminary data.</text>
</comment>
<protein>
    <submittedName>
        <fullName evidence="1">Uncharacterized protein</fullName>
    </submittedName>
</protein>
<accession>A0A2S5RHW3</accession>
<keyword evidence="2" id="KW-1185">Reference proteome</keyword>
<dbReference type="AlphaFoldDB" id="A0A2S5RHW3"/>
<name>A0A2S5RHW3_9PROT</name>
<evidence type="ECO:0000313" key="1">
    <source>
        <dbReference type="EMBL" id="PPE06893.1"/>
    </source>
</evidence>
<reference evidence="1 2" key="1">
    <citation type="submission" date="2017-11" db="EMBL/GenBank/DDBJ databases">
        <title>Comparative genomic analysis of Holospora spp., intranuclear symbionts of paramecia.</title>
        <authorList>
            <person name="Garushyants S.K."/>
            <person name="Beliavskaya A."/>
            <person name="Malko D.B."/>
            <person name="Logacheva M.D."/>
            <person name="Rautian M.S."/>
            <person name="Gelfand M.S."/>
        </authorList>
    </citation>
    <scope>NUCLEOTIDE SEQUENCE [LARGE SCALE GENOMIC DNA]</scope>
    <source>
        <strain evidence="2">02AZ16</strain>
    </source>
</reference>
<proteinExistence type="predicted"/>
<dbReference type="RefSeq" id="WP_129591785.1">
    <property type="nucleotide sequence ID" value="NZ_PHHC01000014.1"/>
</dbReference>
<organism evidence="1 2">
    <name type="scientific">Holospora curviuscula</name>
    <dbReference type="NCBI Taxonomy" id="1082868"/>
    <lineage>
        <taxon>Bacteria</taxon>
        <taxon>Pseudomonadati</taxon>
        <taxon>Pseudomonadota</taxon>
        <taxon>Alphaproteobacteria</taxon>
        <taxon>Holosporales</taxon>
        <taxon>Holosporaceae</taxon>
        <taxon>Holospora</taxon>
    </lineage>
</organism>
<gene>
    <name evidence="1" type="ORF">HCUR_00107</name>
</gene>
<evidence type="ECO:0000313" key="2">
    <source>
        <dbReference type="Proteomes" id="UP000239425"/>
    </source>
</evidence>
<sequence>MEFLEYTNIKLINTEFYYPGLRGIFPQINTALKIVKLRLDGCNGGAIFRGIYEVTKRSIEKFGLRS</sequence>
<dbReference type="EMBL" id="PHHC01000014">
    <property type="protein sequence ID" value="PPE06893.1"/>
    <property type="molecule type" value="Genomic_DNA"/>
</dbReference>
<dbReference type="Proteomes" id="UP000239425">
    <property type="component" value="Unassembled WGS sequence"/>
</dbReference>